<keyword evidence="8" id="KW-1185">Reference proteome</keyword>
<feature type="transmembrane region" description="Helical" evidence="5">
    <location>
        <begin position="103"/>
        <end position="120"/>
    </location>
</feature>
<evidence type="ECO:0000256" key="5">
    <source>
        <dbReference type="SAM" id="Phobius"/>
    </source>
</evidence>
<dbReference type="RefSeq" id="WP_147156095.1">
    <property type="nucleotide sequence ID" value="NZ_BKAJ01000180.1"/>
</dbReference>
<gene>
    <name evidence="7" type="ORF">RSO01_79270</name>
</gene>
<dbReference type="GO" id="GO:0000271">
    <property type="term" value="P:polysaccharide biosynthetic process"/>
    <property type="evidence" value="ECO:0007669"/>
    <property type="project" value="InterPro"/>
</dbReference>
<comment type="subcellular location">
    <subcellularLocation>
        <location evidence="1">Membrane</location>
        <topology evidence="1">Multi-pass membrane protein</topology>
    </subcellularLocation>
</comment>
<evidence type="ECO:0000256" key="4">
    <source>
        <dbReference type="ARBA" id="ARBA00023136"/>
    </source>
</evidence>
<evidence type="ECO:0000256" key="3">
    <source>
        <dbReference type="ARBA" id="ARBA00022989"/>
    </source>
</evidence>
<keyword evidence="2 5" id="KW-0812">Transmembrane</keyword>
<dbReference type="InterPro" id="IPR007267">
    <property type="entry name" value="GtrA_DPMS_TM"/>
</dbReference>
<feature type="domain" description="GtrA/DPMS transmembrane" evidence="6">
    <location>
        <begin position="7"/>
        <end position="128"/>
    </location>
</feature>
<organism evidence="7 8">
    <name type="scientific">Reyranella soli</name>
    <dbReference type="NCBI Taxonomy" id="1230389"/>
    <lineage>
        <taxon>Bacteria</taxon>
        <taxon>Pseudomonadati</taxon>
        <taxon>Pseudomonadota</taxon>
        <taxon>Alphaproteobacteria</taxon>
        <taxon>Hyphomicrobiales</taxon>
        <taxon>Reyranellaceae</taxon>
        <taxon>Reyranella</taxon>
    </lineage>
</organism>
<proteinExistence type="predicted"/>
<evidence type="ECO:0000313" key="7">
    <source>
        <dbReference type="EMBL" id="GEP60761.1"/>
    </source>
</evidence>
<keyword evidence="4 5" id="KW-0472">Membrane</keyword>
<comment type="caution">
    <text evidence="7">The sequence shown here is derived from an EMBL/GenBank/DDBJ whole genome shotgun (WGS) entry which is preliminary data.</text>
</comment>
<keyword evidence="3 5" id="KW-1133">Transmembrane helix</keyword>
<dbReference type="AlphaFoldDB" id="A0A512NP74"/>
<accession>A0A512NP74</accession>
<name>A0A512NP74_9HYPH</name>
<feature type="transmembrane region" description="Helical" evidence="5">
    <location>
        <begin position="73"/>
        <end position="97"/>
    </location>
</feature>
<dbReference type="Pfam" id="PF04138">
    <property type="entry name" value="GtrA_DPMS_TM"/>
    <property type="match status" value="1"/>
</dbReference>
<dbReference type="Proteomes" id="UP000321058">
    <property type="component" value="Unassembled WGS sequence"/>
</dbReference>
<reference evidence="7 8" key="1">
    <citation type="submission" date="2019-07" db="EMBL/GenBank/DDBJ databases">
        <title>Whole genome shotgun sequence of Reyranella soli NBRC 108950.</title>
        <authorList>
            <person name="Hosoyama A."/>
            <person name="Uohara A."/>
            <person name="Ohji S."/>
            <person name="Ichikawa N."/>
        </authorList>
    </citation>
    <scope>NUCLEOTIDE SEQUENCE [LARGE SCALE GENOMIC DNA]</scope>
    <source>
        <strain evidence="7 8">NBRC 108950</strain>
    </source>
</reference>
<evidence type="ECO:0000259" key="6">
    <source>
        <dbReference type="Pfam" id="PF04138"/>
    </source>
</evidence>
<dbReference type="GO" id="GO:0016020">
    <property type="term" value="C:membrane"/>
    <property type="evidence" value="ECO:0007669"/>
    <property type="project" value="UniProtKB-SubCell"/>
</dbReference>
<dbReference type="EMBL" id="BKAJ01000180">
    <property type="protein sequence ID" value="GEP60761.1"/>
    <property type="molecule type" value="Genomic_DNA"/>
</dbReference>
<dbReference type="NCBIfam" id="NF037976">
    <property type="entry name" value="gtrA_1"/>
    <property type="match status" value="1"/>
</dbReference>
<dbReference type="OrthoDB" id="565050at2"/>
<evidence type="ECO:0000256" key="1">
    <source>
        <dbReference type="ARBA" id="ARBA00004141"/>
    </source>
</evidence>
<sequence length="134" mass="14945">MRLAIVYAIIALIATAANLAAQALAVRLWTGPWQIELSVLVGTAVGLVLKYLLDKVFIFNFKAESAAHDLQTFILYSGMGVVTTLVFWGFEFAFYSAFQDKRLRYLGGLIGLVIGYWAKYRLDKRFVFRAAAAP</sequence>
<protein>
    <recommendedName>
        <fullName evidence="6">GtrA/DPMS transmembrane domain-containing protein</fullName>
    </recommendedName>
</protein>
<feature type="transmembrane region" description="Helical" evidence="5">
    <location>
        <begin position="35"/>
        <end position="53"/>
    </location>
</feature>
<evidence type="ECO:0000313" key="8">
    <source>
        <dbReference type="Proteomes" id="UP000321058"/>
    </source>
</evidence>
<evidence type="ECO:0000256" key="2">
    <source>
        <dbReference type="ARBA" id="ARBA00022692"/>
    </source>
</evidence>